<dbReference type="Gene3D" id="3.40.50.1390">
    <property type="entry name" value="Resolvase, N-terminal catalytic domain"/>
    <property type="match status" value="1"/>
</dbReference>
<dbReference type="AlphaFoldDB" id="A0AA92V9I4"/>
<evidence type="ECO:0000313" key="3">
    <source>
        <dbReference type="Proteomes" id="UP000283672"/>
    </source>
</evidence>
<proteinExistence type="predicted"/>
<evidence type="ECO:0000259" key="1">
    <source>
        <dbReference type="SMART" id="SM00857"/>
    </source>
</evidence>
<dbReference type="SMART" id="SM00857">
    <property type="entry name" value="Resolvase"/>
    <property type="match status" value="1"/>
</dbReference>
<sequence length="210" mass="24221">MAKVGYIFNSEQYDTFTFDRAWMEKYGCCRIIEDNASQEKTRPEWKQLMDCLERGDELVISKFSNALRGIRELAMFLEFCRVKVIRVISIQDKIDSKGELFPSTSIADVLFMFGSLSEEVVALRKATAHVEYIKSGIKPAKSSTPKKGIDRERNIVNMYNNNYTIDDIWKVSGFRSRSSVFRILNKYGVKLNRGKFSGPLGKRKPKDENE</sequence>
<dbReference type="Gene3D" id="1.10.10.60">
    <property type="entry name" value="Homeodomain-like"/>
    <property type="match status" value="1"/>
</dbReference>
<dbReference type="GO" id="GO:0000150">
    <property type="term" value="F:DNA strand exchange activity"/>
    <property type="evidence" value="ECO:0007669"/>
    <property type="project" value="InterPro"/>
</dbReference>
<dbReference type="Proteomes" id="UP000283672">
    <property type="component" value="Unassembled WGS sequence"/>
</dbReference>
<name>A0AA92V9I4_9BACT</name>
<dbReference type="SUPFAM" id="SSF53041">
    <property type="entry name" value="Resolvase-like"/>
    <property type="match status" value="1"/>
</dbReference>
<protein>
    <submittedName>
        <fullName evidence="2">Recombinase family protein</fullName>
    </submittedName>
</protein>
<dbReference type="Pfam" id="PF00239">
    <property type="entry name" value="Resolvase"/>
    <property type="match status" value="1"/>
</dbReference>
<comment type="caution">
    <text evidence="2">The sequence shown here is derived from an EMBL/GenBank/DDBJ whole genome shotgun (WGS) entry which is preliminary data.</text>
</comment>
<dbReference type="EMBL" id="QROP01000027">
    <property type="protein sequence ID" value="RHL36256.1"/>
    <property type="molecule type" value="Genomic_DNA"/>
</dbReference>
<evidence type="ECO:0000313" key="2">
    <source>
        <dbReference type="EMBL" id="RHL36256.1"/>
    </source>
</evidence>
<dbReference type="RefSeq" id="WP_118313404.1">
    <property type="nucleotide sequence ID" value="NZ_JAQEAK010000063.1"/>
</dbReference>
<dbReference type="InterPro" id="IPR006119">
    <property type="entry name" value="Resolv_N"/>
</dbReference>
<feature type="domain" description="Resolvase/invertase-type recombinase catalytic" evidence="1">
    <location>
        <begin position="3"/>
        <end position="138"/>
    </location>
</feature>
<accession>A0AA92V9I4</accession>
<gene>
    <name evidence="2" type="ORF">DW026_10490</name>
</gene>
<dbReference type="InterPro" id="IPR036162">
    <property type="entry name" value="Resolvase-like_N_sf"/>
</dbReference>
<reference evidence="2 3" key="1">
    <citation type="submission" date="2018-08" db="EMBL/GenBank/DDBJ databases">
        <title>A genome reference for cultivated species of the human gut microbiota.</title>
        <authorList>
            <person name="Zou Y."/>
            <person name="Xue W."/>
            <person name="Luo G."/>
        </authorList>
    </citation>
    <scope>NUCLEOTIDE SEQUENCE [LARGE SCALE GENOMIC DNA]</scope>
    <source>
        <strain evidence="2 3">AF38-11</strain>
    </source>
</reference>
<dbReference type="GO" id="GO:0003677">
    <property type="term" value="F:DNA binding"/>
    <property type="evidence" value="ECO:0007669"/>
    <property type="project" value="InterPro"/>
</dbReference>
<organism evidence="2 3">
    <name type="scientific">Segatella copri</name>
    <dbReference type="NCBI Taxonomy" id="165179"/>
    <lineage>
        <taxon>Bacteria</taxon>
        <taxon>Pseudomonadati</taxon>
        <taxon>Bacteroidota</taxon>
        <taxon>Bacteroidia</taxon>
        <taxon>Bacteroidales</taxon>
        <taxon>Prevotellaceae</taxon>
        <taxon>Segatella</taxon>
    </lineage>
</organism>